<organism evidence="10 11">
    <name type="scientific">Amnibacterium setariae</name>
    <dbReference type="NCBI Taxonomy" id="2306585"/>
    <lineage>
        <taxon>Bacteria</taxon>
        <taxon>Bacillati</taxon>
        <taxon>Actinomycetota</taxon>
        <taxon>Actinomycetes</taxon>
        <taxon>Micrococcales</taxon>
        <taxon>Microbacteriaceae</taxon>
        <taxon>Amnibacterium</taxon>
    </lineage>
</organism>
<evidence type="ECO:0000256" key="4">
    <source>
        <dbReference type="ARBA" id="ARBA00022801"/>
    </source>
</evidence>
<dbReference type="InterPro" id="IPR003738">
    <property type="entry name" value="SRAP"/>
</dbReference>
<dbReference type="PANTHER" id="PTHR13604:SF0">
    <property type="entry name" value="ABASIC SITE PROCESSING PROTEIN HMCES"/>
    <property type="match status" value="1"/>
</dbReference>
<dbReference type="EC" id="3.4.-.-" evidence="8"/>
<dbReference type="GO" id="GO:0008233">
    <property type="term" value="F:peptidase activity"/>
    <property type="evidence" value="ECO:0007669"/>
    <property type="project" value="UniProtKB-KW"/>
</dbReference>
<keyword evidence="7" id="KW-0456">Lyase</keyword>
<dbReference type="GO" id="GO:0016829">
    <property type="term" value="F:lyase activity"/>
    <property type="evidence" value="ECO:0007669"/>
    <property type="project" value="UniProtKB-KW"/>
</dbReference>
<keyword evidence="11" id="KW-1185">Reference proteome</keyword>
<dbReference type="AlphaFoldDB" id="A0A3A1U4J9"/>
<comment type="similarity">
    <text evidence="1 8">Belongs to the SOS response-associated peptidase family.</text>
</comment>
<evidence type="ECO:0000256" key="7">
    <source>
        <dbReference type="ARBA" id="ARBA00023239"/>
    </source>
</evidence>
<evidence type="ECO:0000313" key="11">
    <source>
        <dbReference type="Proteomes" id="UP000265742"/>
    </source>
</evidence>
<dbReference type="InterPro" id="IPR036590">
    <property type="entry name" value="SRAP-like"/>
</dbReference>
<dbReference type="GO" id="GO:0003697">
    <property type="term" value="F:single-stranded DNA binding"/>
    <property type="evidence" value="ECO:0007669"/>
    <property type="project" value="InterPro"/>
</dbReference>
<dbReference type="GO" id="GO:0006508">
    <property type="term" value="P:proteolysis"/>
    <property type="evidence" value="ECO:0007669"/>
    <property type="project" value="UniProtKB-KW"/>
</dbReference>
<dbReference type="OrthoDB" id="9782620at2"/>
<evidence type="ECO:0000256" key="9">
    <source>
        <dbReference type="SAM" id="MobiDB-lite"/>
    </source>
</evidence>
<accession>A0A3A1U4J9</accession>
<reference evidence="11" key="1">
    <citation type="submission" date="2018-09" db="EMBL/GenBank/DDBJ databases">
        <authorList>
            <person name="Kim I."/>
        </authorList>
    </citation>
    <scope>NUCLEOTIDE SEQUENCE [LARGE SCALE GENOMIC DNA]</scope>
    <source>
        <strain evidence="11">DD4a</strain>
    </source>
</reference>
<proteinExistence type="inferred from homology"/>
<dbReference type="PANTHER" id="PTHR13604">
    <property type="entry name" value="DC12-RELATED"/>
    <property type="match status" value="1"/>
</dbReference>
<dbReference type="EMBL" id="QXTG01000002">
    <property type="protein sequence ID" value="RIX28777.1"/>
    <property type="molecule type" value="Genomic_DNA"/>
</dbReference>
<evidence type="ECO:0000256" key="1">
    <source>
        <dbReference type="ARBA" id="ARBA00008136"/>
    </source>
</evidence>
<evidence type="ECO:0000256" key="2">
    <source>
        <dbReference type="ARBA" id="ARBA00022670"/>
    </source>
</evidence>
<evidence type="ECO:0000256" key="6">
    <source>
        <dbReference type="ARBA" id="ARBA00023125"/>
    </source>
</evidence>
<comment type="caution">
    <text evidence="10">The sequence shown here is derived from an EMBL/GenBank/DDBJ whole genome shotgun (WGS) entry which is preliminary data.</text>
</comment>
<protein>
    <recommendedName>
        <fullName evidence="8">Abasic site processing protein</fullName>
        <ecNumber evidence="8">3.4.-.-</ecNumber>
    </recommendedName>
</protein>
<evidence type="ECO:0000313" key="10">
    <source>
        <dbReference type="EMBL" id="RIX28777.1"/>
    </source>
</evidence>
<keyword evidence="5" id="KW-0190">Covalent protein-DNA linkage</keyword>
<gene>
    <name evidence="10" type="ORF">D1781_15420</name>
</gene>
<keyword evidence="2 8" id="KW-0645">Protease</keyword>
<dbReference type="Gene3D" id="3.90.1680.10">
    <property type="entry name" value="SOS response associated peptidase-like"/>
    <property type="match status" value="1"/>
</dbReference>
<dbReference type="Pfam" id="PF02586">
    <property type="entry name" value="SRAP"/>
    <property type="match status" value="1"/>
</dbReference>
<evidence type="ECO:0000256" key="3">
    <source>
        <dbReference type="ARBA" id="ARBA00022763"/>
    </source>
</evidence>
<keyword evidence="6" id="KW-0238">DNA-binding</keyword>
<keyword evidence="4 8" id="KW-0378">Hydrolase</keyword>
<dbReference type="Proteomes" id="UP000265742">
    <property type="component" value="Unassembled WGS sequence"/>
</dbReference>
<name>A0A3A1U4J9_9MICO</name>
<dbReference type="RefSeq" id="WP_119483086.1">
    <property type="nucleotide sequence ID" value="NZ_QXTG01000002.1"/>
</dbReference>
<evidence type="ECO:0000256" key="5">
    <source>
        <dbReference type="ARBA" id="ARBA00023124"/>
    </source>
</evidence>
<dbReference type="GO" id="GO:0106300">
    <property type="term" value="P:protein-DNA covalent cross-linking repair"/>
    <property type="evidence" value="ECO:0007669"/>
    <property type="project" value="InterPro"/>
</dbReference>
<keyword evidence="3" id="KW-0227">DNA damage</keyword>
<sequence>MCGRYVVTKAVTDLLPELMDGLGGLPDDYNVAPTAMVPVVRDRHGERALPEVKWGFLPSYAKDVKQRPQPINARIETVATSGMFKRAFARSRCIVPALGYYEWVVTPTGKQPHYIHAPEAGLAMAGVLSAWADPTKDRDDPDRWLISMAIITRDAHVAPGEVHDRMPACLSPEGYATWLREDASSADLLDLLEDESLAVAQTLEHYEVSRDANSVRNNGPGLIHPLPPAS</sequence>
<evidence type="ECO:0000256" key="8">
    <source>
        <dbReference type="RuleBase" id="RU364100"/>
    </source>
</evidence>
<feature type="region of interest" description="Disordered" evidence="9">
    <location>
        <begin position="211"/>
        <end position="230"/>
    </location>
</feature>
<dbReference type="SUPFAM" id="SSF143081">
    <property type="entry name" value="BB1717-like"/>
    <property type="match status" value="1"/>
</dbReference>